<comment type="caution">
    <text evidence="3">The sequence shown here is derived from an EMBL/GenBank/DDBJ whole genome shotgun (WGS) entry which is preliminary data.</text>
</comment>
<evidence type="ECO:0000259" key="2">
    <source>
        <dbReference type="Pfam" id="PF02470"/>
    </source>
</evidence>
<organism evidence="3 4">
    <name type="scientific">Nocardia puris</name>
    <dbReference type="NCBI Taxonomy" id="208602"/>
    <lineage>
        <taxon>Bacteria</taxon>
        <taxon>Bacillati</taxon>
        <taxon>Actinomycetota</taxon>
        <taxon>Actinomycetes</taxon>
        <taxon>Mycobacteriales</taxon>
        <taxon>Nocardiaceae</taxon>
        <taxon>Nocardia</taxon>
    </lineage>
</organism>
<dbReference type="PROSITE" id="PS51257">
    <property type="entry name" value="PROKAR_LIPOPROTEIN"/>
    <property type="match status" value="1"/>
</dbReference>
<dbReference type="InterPro" id="IPR052336">
    <property type="entry name" value="MlaD_Phospholipid_Transporter"/>
</dbReference>
<reference evidence="3 4" key="1">
    <citation type="submission" date="2018-06" db="EMBL/GenBank/DDBJ databases">
        <title>Genomic Encyclopedia of Type Strains, Phase IV (KMG-IV): sequencing the most valuable type-strain genomes for metagenomic binning, comparative biology and taxonomic classification.</title>
        <authorList>
            <person name="Goeker M."/>
        </authorList>
    </citation>
    <scope>NUCLEOTIDE SEQUENCE [LARGE SCALE GENOMIC DNA]</scope>
    <source>
        <strain evidence="3 4">DSM 44599</strain>
    </source>
</reference>
<dbReference type="EMBL" id="QNRE01000002">
    <property type="protein sequence ID" value="RBO93590.1"/>
    <property type="molecule type" value="Genomic_DNA"/>
</dbReference>
<evidence type="ECO:0000256" key="1">
    <source>
        <dbReference type="SAM" id="SignalP"/>
    </source>
</evidence>
<dbReference type="RefSeq" id="WP_084538248.1">
    <property type="nucleotide sequence ID" value="NZ_QNRE01000002.1"/>
</dbReference>
<evidence type="ECO:0000313" key="4">
    <source>
        <dbReference type="Proteomes" id="UP000252586"/>
    </source>
</evidence>
<dbReference type="STRING" id="1210090.GCA_001613185_06977"/>
<keyword evidence="4" id="KW-1185">Reference proteome</keyword>
<sequence>MTRRLRRGAGAMLLTAVLLTGGCAFDPSSVPVPGAGVSGPTYQVRIEFANALNLPARARVMANGAQVGTVTKVSVVDPGEASGGGGYVMVDTEIEDSVRLPRTTIAQLRQETVLGDIHIALLTPPDGFADTLADGDTLPRAQTIPATQIEDTMAGIATFVQGGAIGQFQDIINSLNAVLPPDSKETARISGVVGANALDLAANLAEVDAFLNGLSTDAAVVHGMGERTAEMLTEPAVQQISASVESIVNVVGVLGALGNVAHSLVWLAPLAQSGDAAARAFVPLAFTSRPLDLDAPSNLNALVALIRDRIVPFVERGPKVNVVGVSTDGQVSTDDQVDQIVRTLRMIGAVR</sequence>
<dbReference type="PANTHER" id="PTHR33371:SF4">
    <property type="entry name" value="INTERMEMBRANE PHOSPHOLIPID TRANSPORT SYSTEM BINDING PROTEIN MLAD"/>
    <property type="match status" value="1"/>
</dbReference>
<accession>A0A366DU23</accession>
<gene>
    <name evidence="3" type="ORF">DFR74_1026</name>
</gene>
<evidence type="ECO:0000313" key="3">
    <source>
        <dbReference type="EMBL" id="RBO93590.1"/>
    </source>
</evidence>
<dbReference type="OrthoDB" id="4368973at2"/>
<dbReference type="Proteomes" id="UP000252586">
    <property type="component" value="Unassembled WGS sequence"/>
</dbReference>
<dbReference type="Pfam" id="PF02470">
    <property type="entry name" value="MlaD"/>
    <property type="match status" value="1"/>
</dbReference>
<feature type="chain" id="PRO_5016818741" evidence="1">
    <location>
        <begin position="25"/>
        <end position="351"/>
    </location>
</feature>
<feature type="domain" description="Mce/MlaD" evidence="2">
    <location>
        <begin position="40"/>
        <end position="122"/>
    </location>
</feature>
<protein>
    <submittedName>
        <fullName evidence="3">ABC-type transporter Mla subunit MlaD</fullName>
    </submittedName>
</protein>
<proteinExistence type="predicted"/>
<dbReference type="InterPro" id="IPR003399">
    <property type="entry name" value="Mce/MlaD"/>
</dbReference>
<feature type="signal peptide" evidence="1">
    <location>
        <begin position="1"/>
        <end position="24"/>
    </location>
</feature>
<dbReference type="PANTHER" id="PTHR33371">
    <property type="entry name" value="INTERMEMBRANE PHOSPHOLIPID TRANSPORT SYSTEM BINDING PROTEIN MLAD-RELATED"/>
    <property type="match status" value="1"/>
</dbReference>
<name>A0A366DU23_9NOCA</name>
<keyword evidence="1" id="KW-0732">Signal</keyword>
<dbReference type="AlphaFoldDB" id="A0A366DU23"/>